<dbReference type="GO" id="GO:0003676">
    <property type="term" value="F:nucleic acid binding"/>
    <property type="evidence" value="ECO:0007669"/>
    <property type="project" value="InterPro"/>
</dbReference>
<comment type="caution">
    <text evidence="3">The sequence shown here is derived from an EMBL/GenBank/DDBJ whole genome shotgun (WGS) entry which is preliminary data.</text>
</comment>
<evidence type="ECO:0000313" key="4">
    <source>
        <dbReference type="Proteomes" id="UP000494106"/>
    </source>
</evidence>
<dbReference type="EMBL" id="CADEBC010000587">
    <property type="protein sequence ID" value="CAB3256886.1"/>
    <property type="molecule type" value="Genomic_DNA"/>
</dbReference>
<feature type="domain" description="Phorbol-ester/DAG-type" evidence="2">
    <location>
        <begin position="266"/>
        <end position="317"/>
    </location>
</feature>
<evidence type="ECO:0000259" key="2">
    <source>
        <dbReference type="PROSITE" id="PS50081"/>
    </source>
</evidence>
<dbReference type="PROSITE" id="PS50081">
    <property type="entry name" value="ZF_DAG_PE_2"/>
    <property type="match status" value="1"/>
</dbReference>
<sequence length="333" mass="37926">MLEFAHQNEIILISMPSHTSHYLQPLDRSVFKSLKTHFYEQCRLWMKQNSGRRITRLSFGALLNRAWGKAASAENAISGFRATGVYPLNPEAIPDYAYIQDPIHNLPSTPISRKDSHSNNSAVEDNDDVFIPSTSNEPNRDPSYSPEMVPRKPKTSLNAATVSKVSKPSTPKEGTSGNIANYTPSRILQEISPIPQKLIEVRKRAKQVGTLLTSEEHINARKCVAEKTLKKEIKKEKEPKKCTVNKKKVIQKLSDNSDDVPLKILAEKTKKRKTNEEDNCRGCGENYYETQLIEDWLQCKVCQFWVHEHCTEFDDSCSKCGKKEKKTKNYQNN</sequence>
<dbReference type="OrthoDB" id="7477068at2759"/>
<dbReference type="Pfam" id="PF03184">
    <property type="entry name" value="DDE_1"/>
    <property type="match status" value="1"/>
</dbReference>
<evidence type="ECO:0000256" key="1">
    <source>
        <dbReference type="SAM" id="MobiDB-lite"/>
    </source>
</evidence>
<dbReference type="InterPro" id="IPR002219">
    <property type="entry name" value="PKC_DAG/PE"/>
</dbReference>
<evidence type="ECO:0000313" key="3">
    <source>
        <dbReference type="EMBL" id="CAB3256886.1"/>
    </source>
</evidence>
<organism evidence="3 4">
    <name type="scientific">Arctia plantaginis</name>
    <name type="common">Wood tiger moth</name>
    <name type="synonym">Phalaena plantaginis</name>
    <dbReference type="NCBI Taxonomy" id="874455"/>
    <lineage>
        <taxon>Eukaryota</taxon>
        <taxon>Metazoa</taxon>
        <taxon>Ecdysozoa</taxon>
        <taxon>Arthropoda</taxon>
        <taxon>Hexapoda</taxon>
        <taxon>Insecta</taxon>
        <taxon>Pterygota</taxon>
        <taxon>Neoptera</taxon>
        <taxon>Endopterygota</taxon>
        <taxon>Lepidoptera</taxon>
        <taxon>Glossata</taxon>
        <taxon>Ditrysia</taxon>
        <taxon>Noctuoidea</taxon>
        <taxon>Erebidae</taxon>
        <taxon>Arctiinae</taxon>
        <taxon>Arctia</taxon>
    </lineage>
</organism>
<dbReference type="SUPFAM" id="SSF57903">
    <property type="entry name" value="FYVE/PHD zinc finger"/>
    <property type="match status" value="1"/>
</dbReference>
<feature type="compositionally biased region" description="Polar residues" evidence="1">
    <location>
        <begin position="155"/>
        <end position="180"/>
    </location>
</feature>
<proteinExistence type="predicted"/>
<dbReference type="Proteomes" id="UP000494106">
    <property type="component" value="Unassembled WGS sequence"/>
</dbReference>
<keyword evidence="4" id="KW-1185">Reference proteome</keyword>
<gene>
    <name evidence="3" type="ORF">APLA_LOCUS15617</name>
</gene>
<protein>
    <recommendedName>
        <fullName evidence="2">Phorbol-ester/DAG-type domain-containing protein</fullName>
    </recommendedName>
</protein>
<dbReference type="AlphaFoldDB" id="A0A8S1BB26"/>
<reference evidence="3 4" key="1">
    <citation type="submission" date="2020-04" db="EMBL/GenBank/DDBJ databases">
        <authorList>
            <person name="Wallbank WR R."/>
            <person name="Pardo Diaz C."/>
            <person name="Kozak K."/>
            <person name="Martin S."/>
            <person name="Jiggins C."/>
            <person name="Moest M."/>
            <person name="Warren A I."/>
            <person name="Byers J.R.P. K."/>
            <person name="Montejo-Kovacevich G."/>
            <person name="Yen C E."/>
        </authorList>
    </citation>
    <scope>NUCLEOTIDE SEQUENCE [LARGE SCALE GENOMIC DNA]</scope>
</reference>
<accession>A0A8S1BB26</accession>
<name>A0A8S1BB26_ARCPL</name>
<dbReference type="InterPro" id="IPR004875">
    <property type="entry name" value="DDE_SF_endonuclease_dom"/>
</dbReference>
<dbReference type="InterPro" id="IPR011011">
    <property type="entry name" value="Znf_FYVE_PHD"/>
</dbReference>
<feature type="region of interest" description="Disordered" evidence="1">
    <location>
        <begin position="108"/>
        <end position="180"/>
    </location>
</feature>